<feature type="domain" description="EGF-like" evidence="9">
    <location>
        <begin position="833"/>
        <end position="871"/>
    </location>
</feature>
<feature type="domain" description="SEA" evidence="8">
    <location>
        <begin position="730"/>
        <end position="846"/>
    </location>
</feature>
<feature type="domain" description="ZP" evidence="10">
    <location>
        <begin position="930"/>
        <end position="1178"/>
    </location>
</feature>
<keyword evidence="7" id="KW-0472">Membrane</keyword>
<evidence type="ECO:0000256" key="7">
    <source>
        <dbReference type="SAM" id="Phobius"/>
    </source>
</evidence>
<dbReference type="InterPro" id="IPR036116">
    <property type="entry name" value="FN3_sf"/>
</dbReference>
<accession>A0A8D2Q678</accession>
<dbReference type="Gene3D" id="2.10.25.10">
    <property type="entry name" value="Laminin"/>
    <property type="match status" value="2"/>
</dbReference>
<keyword evidence="4" id="KW-1015">Disulfide bond</keyword>
<dbReference type="InterPro" id="IPR009030">
    <property type="entry name" value="Growth_fac_rcpt_cys_sf"/>
</dbReference>
<dbReference type="SMART" id="SM00241">
    <property type="entry name" value="ZP"/>
    <property type="match status" value="1"/>
</dbReference>
<evidence type="ECO:0000259" key="10">
    <source>
        <dbReference type="PROSITE" id="PS51034"/>
    </source>
</evidence>
<dbReference type="PROSITE" id="PS51034">
    <property type="entry name" value="ZP_2"/>
    <property type="match status" value="1"/>
</dbReference>
<dbReference type="InterPro" id="IPR000742">
    <property type="entry name" value="EGF"/>
</dbReference>
<dbReference type="InterPro" id="IPR049883">
    <property type="entry name" value="NOTCH1_EGF-like"/>
</dbReference>
<dbReference type="Gene3D" id="2.60.40.4100">
    <property type="entry name" value="Zona pellucida, ZP-C domain"/>
    <property type="match status" value="1"/>
</dbReference>
<feature type="transmembrane region" description="Helical" evidence="7">
    <location>
        <begin position="1204"/>
        <end position="1228"/>
    </location>
</feature>
<dbReference type="PANTHER" id="PTHR14002:SF22">
    <property type="entry name" value="UROMODULIN-LIKE 1"/>
    <property type="match status" value="1"/>
</dbReference>
<dbReference type="InterPro" id="IPR042235">
    <property type="entry name" value="ZP-C_dom"/>
</dbReference>
<dbReference type="Pfam" id="PF00100">
    <property type="entry name" value="Zona_pellucida"/>
    <property type="match status" value="1"/>
</dbReference>
<evidence type="ECO:0000256" key="4">
    <source>
        <dbReference type="ARBA" id="ARBA00023157"/>
    </source>
</evidence>
<dbReference type="InterPro" id="IPR018097">
    <property type="entry name" value="EGF_Ca-bd_CS"/>
</dbReference>
<dbReference type="SMART" id="SM00179">
    <property type="entry name" value="EGF_CA"/>
    <property type="match status" value="2"/>
</dbReference>
<dbReference type="PROSITE" id="PS01187">
    <property type="entry name" value="EGF_CA"/>
    <property type="match status" value="2"/>
</dbReference>
<dbReference type="Proteomes" id="UP000694545">
    <property type="component" value="Unplaced"/>
</dbReference>
<dbReference type="PROSITE" id="PS51390">
    <property type="entry name" value="WAP"/>
    <property type="match status" value="1"/>
</dbReference>
<dbReference type="InterPro" id="IPR055356">
    <property type="entry name" value="ZP-N"/>
</dbReference>
<dbReference type="SMART" id="SM00217">
    <property type="entry name" value="WAP"/>
    <property type="match status" value="1"/>
</dbReference>
<dbReference type="Pfam" id="PF01390">
    <property type="entry name" value="SEA"/>
    <property type="match status" value="1"/>
</dbReference>
<feature type="domain" description="SEA" evidence="8">
    <location>
        <begin position="360"/>
        <end position="474"/>
    </location>
</feature>
<dbReference type="GO" id="GO:0005576">
    <property type="term" value="C:extracellular region"/>
    <property type="evidence" value="ECO:0007669"/>
    <property type="project" value="InterPro"/>
</dbReference>
<evidence type="ECO:0000259" key="9">
    <source>
        <dbReference type="PROSITE" id="PS50026"/>
    </source>
</evidence>
<dbReference type="InterPro" id="IPR048290">
    <property type="entry name" value="ZP_chr"/>
</dbReference>
<reference evidence="12" key="1">
    <citation type="submission" date="2025-08" db="UniProtKB">
        <authorList>
            <consortium name="Ensembl"/>
        </authorList>
    </citation>
    <scope>IDENTIFICATION</scope>
</reference>
<evidence type="ECO:0000256" key="5">
    <source>
        <dbReference type="ARBA" id="ARBA00023180"/>
    </source>
</evidence>
<evidence type="ECO:0000259" key="8">
    <source>
        <dbReference type="PROSITE" id="PS50024"/>
    </source>
</evidence>
<evidence type="ECO:0000256" key="1">
    <source>
        <dbReference type="ARBA" id="ARBA00022536"/>
    </source>
</evidence>
<dbReference type="InterPro" id="IPR055355">
    <property type="entry name" value="ZP-C"/>
</dbReference>
<dbReference type="Gene3D" id="4.10.75.10">
    <property type="entry name" value="Elafin-like"/>
    <property type="match status" value="1"/>
</dbReference>
<dbReference type="GO" id="GO:0005509">
    <property type="term" value="F:calcium ion binding"/>
    <property type="evidence" value="ECO:0007669"/>
    <property type="project" value="InterPro"/>
</dbReference>
<keyword evidence="7" id="KW-0812">Transmembrane</keyword>
<dbReference type="CDD" id="cd00199">
    <property type="entry name" value="WAP"/>
    <property type="match status" value="1"/>
</dbReference>
<dbReference type="Pfam" id="PF23344">
    <property type="entry name" value="ZP-N"/>
    <property type="match status" value="1"/>
</dbReference>
<dbReference type="InterPro" id="IPR000082">
    <property type="entry name" value="SEA_dom"/>
</dbReference>
<feature type="domain" description="WAP" evidence="11">
    <location>
        <begin position="109"/>
        <end position="153"/>
    </location>
</feature>
<dbReference type="CDD" id="cd00063">
    <property type="entry name" value="FN3"/>
    <property type="match status" value="1"/>
</dbReference>
<dbReference type="Gene3D" id="2.60.40.3210">
    <property type="entry name" value="Zona pellucida, ZP-N domain"/>
    <property type="match status" value="1"/>
</dbReference>
<dbReference type="Pfam" id="PF00095">
    <property type="entry name" value="WAP"/>
    <property type="match status" value="1"/>
</dbReference>
<sequence length="1252" mass="140176">LQGLVHQNIMMGLKCHSLFLEKGLSLLGYHLCNQSVIRHVNKMVAYQRSYEKQIPCGGWIPWSVCTKTYYKEEYHPVMVPETVNITDCCNGYEQVGLYCTLPLNRSREFASRLGACPAKEVEVSDISCALDIDCPEHKKCCETTKGMGCADPVPEVTKYWYNVSVLVKMDFHELSRLDPRLLNHSRLLHSMITGALWSLNVSVYHIKTTQAKTYAETVASQVMIGLEQLVSLANLTSLLKDIVMRVYEVIDIVNSRLADFAHPNDNNCLLIAITDPPVIRNLRTINVTSSSFEMSWSVDSMQNHSFHIEVYKGKELIQATETTDMQVDVSSLEAGVMYTVKVSYEACDRNISSYRNVKTDAWLFALTIRILNYNLTDQLLYTNSTEYQAFSSILMTEVKQSLPASMAALHRMGKLGVQVVSLKAGSVIVRLKIIVDDPEFPRDVSAFDPMMSMLYKSVALVVDSNSSAVEDWDECASEAENDCCTLAQCTNTIGSYICRCKTTTDANPLRPGRNCEGKNQTYTAVVANVTEAQPVTGAPSLSMAGISAVTSSASRSTQSTTLPSSDTQQLSPIQTNKTLSASQKTTASGHVWNNNTLRIAETTALVTEAWDNVNISSGDIPDRRSRAHIEHNSSLPKVSNITDYPFLRNGIVFSNVTSTSFQVGWTANFTQNPAFHFLLLEGKRIIQEIKTQNNSLTISRLEPGILYTVEIKTEVCGNKSELVQRKVKTAAQKFNGTVRISNMNYCSELSNSSSEKYQNFSQLFLMEVRTSLPAHILEKMNTHMIKMSIMSITNGSIVVSFSLLIPANMDASNVSRCFLDALRHSRRFRIDNNYDECESEETDCSSNAYCNNRYGYYECICKEGFVNVNAERPGRNCEGKVSIFISFHSNSELTLMELLGHFHDSSTHTLPLSFINPFQGMFFKKAVQVLCEFEKIVITIPKDFLRKGSIPESSLYLGSPECNTKTSNSSHVILQTGWHECATEVQSNTTHTIVKTILRNDMPYVDPGIIHFLKIASPIDCVFENELLTSSGYITEGFYTMSEDLHGSGHFLTKMKLFIGRTPIHQNFTISASDDIRIEVGIHTRDKKLKVFVSECWATPTNNSKDPLSFPFILGSCPVPNTYTTMIANGLSNKVLFKLKIFSFVNNSVAYLHCKIRVCMQNPGTICRKNCDGYRSQRTGQIISAPGTTWGPLRRFEEKKPGLGVGYIVLIVIGVFVFVLGIVGLLVCRRRRKSRSYNFKIKSDNFNYQLFL</sequence>
<evidence type="ECO:0000256" key="2">
    <source>
        <dbReference type="ARBA" id="ARBA00022729"/>
    </source>
</evidence>
<dbReference type="InterPro" id="IPR008197">
    <property type="entry name" value="WAP_dom"/>
</dbReference>
<evidence type="ECO:0000256" key="3">
    <source>
        <dbReference type="ARBA" id="ARBA00022737"/>
    </source>
</evidence>
<dbReference type="InterPro" id="IPR000152">
    <property type="entry name" value="EGF-type_Asp/Asn_hydroxyl_site"/>
</dbReference>
<dbReference type="SMART" id="SM00060">
    <property type="entry name" value="FN3"/>
    <property type="match status" value="2"/>
</dbReference>
<evidence type="ECO:0000259" key="11">
    <source>
        <dbReference type="PROSITE" id="PS51390"/>
    </source>
</evidence>
<reference evidence="12" key="2">
    <citation type="submission" date="2025-09" db="UniProtKB">
        <authorList>
            <consortium name="Ensembl"/>
        </authorList>
    </citation>
    <scope>IDENTIFICATION</scope>
</reference>
<dbReference type="AlphaFoldDB" id="A0A8D2Q678"/>
<evidence type="ECO:0000313" key="13">
    <source>
        <dbReference type="Proteomes" id="UP000694545"/>
    </source>
</evidence>
<proteinExistence type="predicted"/>
<keyword evidence="1 6" id="KW-0245">EGF-like domain</keyword>
<dbReference type="Gene3D" id="2.60.40.10">
    <property type="entry name" value="Immunoglobulins"/>
    <property type="match status" value="2"/>
</dbReference>
<comment type="caution">
    <text evidence="6">Lacks conserved residue(s) required for the propagation of feature annotation.</text>
</comment>
<name>A0A8D2Q678_VARKO</name>
<keyword evidence="7" id="KW-1133">Transmembrane helix</keyword>
<dbReference type="PROSITE" id="PS50024">
    <property type="entry name" value="SEA"/>
    <property type="match status" value="2"/>
</dbReference>
<protein>
    <submittedName>
        <fullName evidence="12">Uromodulin like 1</fullName>
    </submittedName>
</protein>
<dbReference type="Ensembl" id="ENSVKKT00000022340.1">
    <property type="protein sequence ID" value="ENSVKKP00000021795.1"/>
    <property type="gene ID" value="ENSVKKG00000014558.1"/>
</dbReference>
<keyword evidence="3" id="KW-0677">Repeat</keyword>
<keyword evidence="5" id="KW-0325">Glycoprotein</keyword>
<dbReference type="InterPro" id="IPR036645">
    <property type="entry name" value="Elafin-like_sf"/>
</dbReference>
<dbReference type="Pfam" id="PF07645">
    <property type="entry name" value="EGF_CA"/>
    <property type="match status" value="2"/>
</dbReference>
<dbReference type="InterPro" id="IPR001507">
    <property type="entry name" value="ZP_dom"/>
</dbReference>
<dbReference type="InterPro" id="IPR001881">
    <property type="entry name" value="EGF-like_Ca-bd_dom"/>
</dbReference>
<dbReference type="PRINTS" id="PR00023">
    <property type="entry name" value="ZPELLUCIDA"/>
</dbReference>
<dbReference type="PROSITE" id="PS50026">
    <property type="entry name" value="EGF_3"/>
    <property type="match status" value="1"/>
</dbReference>
<keyword evidence="13" id="KW-1185">Reference proteome</keyword>
<dbReference type="InterPro" id="IPR013783">
    <property type="entry name" value="Ig-like_fold"/>
</dbReference>
<dbReference type="PROSITE" id="PS00010">
    <property type="entry name" value="ASX_HYDROXYL"/>
    <property type="match status" value="2"/>
</dbReference>
<dbReference type="PANTHER" id="PTHR14002">
    <property type="entry name" value="ENDOGLIN/TGF-BETA RECEPTOR TYPE III"/>
    <property type="match status" value="1"/>
</dbReference>
<keyword evidence="2" id="KW-0732">Signal</keyword>
<evidence type="ECO:0000256" key="6">
    <source>
        <dbReference type="PROSITE-ProRule" id="PRU00076"/>
    </source>
</evidence>
<organism evidence="12 13">
    <name type="scientific">Varanus komodoensis</name>
    <name type="common">Komodo dragon</name>
    <dbReference type="NCBI Taxonomy" id="61221"/>
    <lineage>
        <taxon>Eukaryota</taxon>
        <taxon>Metazoa</taxon>
        <taxon>Chordata</taxon>
        <taxon>Craniata</taxon>
        <taxon>Vertebrata</taxon>
        <taxon>Euteleostomi</taxon>
        <taxon>Lepidosauria</taxon>
        <taxon>Squamata</taxon>
        <taxon>Bifurcata</taxon>
        <taxon>Unidentata</taxon>
        <taxon>Episquamata</taxon>
        <taxon>Toxicofera</taxon>
        <taxon>Anguimorpha</taxon>
        <taxon>Paleoanguimorpha</taxon>
        <taxon>Varanoidea</taxon>
        <taxon>Varanidae</taxon>
        <taxon>Varanus</taxon>
    </lineage>
</organism>
<dbReference type="InterPro" id="IPR003961">
    <property type="entry name" value="FN3_dom"/>
</dbReference>
<dbReference type="GO" id="GO:0071944">
    <property type="term" value="C:cell periphery"/>
    <property type="evidence" value="ECO:0007669"/>
    <property type="project" value="UniProtKB-ARBA"/>
</dbReference>
<dbReference type="SUPFAM" id="SSF57256">
    <property type="entry name" value="Elafin-like"/>
    <property type="match status" value="1"/>
</dbReference>
<dbReference type="GO" id="GO:0030414">
    <property type="term" value="F:peptidase inhibitor activity"/>
    <property type="evidence" value="ECO:0007669"/>
    <property type="project" value="InterPro"/>
</dbReference>
<evidence type="ECO:0000313" key="12">
    <source>
        <dbReference type="Ensembl" id="ENSVKKP00000021795.1"/>
    </source>
</evidence>
<dbReference type="CDD" id="cd00054">
    <property type="entry name" value="EGF_CA"/>
    <property type="match status" value="1"/>
</dbReference>
<dbReference type="SUPFAM" id="SSF49265">
    <property type="entry name" value="Fibronectin type III"/>
    <property type="match status" value="2"/>
</dbReference>
<dbReference type="SUPFAM" id="SSF57184">
    <property type="entry name" value="Growth factor receptor domain"/>
    <property type="match status" value="1"/>
</dbReference>